<dbReference type="Proteomes" id="UP001221217">
    <property type="component" value="Unassembled WGS sequence"/>
</dbReference>
<evidence type="ECO:0000259" key="5">
    <source>
        <dbReference type="Pfam" id="PF00460"/>
    </source>
</evidence>
<comment type="caution">
    <text evidence="8">The sequence shown here is derived from an EMBL/GenBank/DDBJ whole genome shotgun (WGS) entry which is preliminary data.</text>
</comment>
<evidence type="ECO:0000256" key="2">
    <source>
        <dbReference type="ARBA" id="ARBA00009677"/>
    </source>
</evidence>
<dbReference type="InterPro" id="IPR010930">
    <property type="entry name" value="Flg_bb/hook_C_dom"/>
</dbReference>
<dbReference type="InterPro" id="IPR053967">
    <property type="entry name" value="LlgE_F_G-like_D1"/>
</dbReference>
<evidence type="ECO:0000256" key="4">
    <source>
        <dbReference type="RuleBase" id="RU362116"/>
    </source>
</evidence>
<dbReference type="NCBIfam" id="TIGR03506">
    <property type="entry name" value="FlgEFG_subfam"/>
    <property type="match status" value="1"/>
</dbReference>
<name>A0AAJ1ICW6_9SPIO</name>
<gene>
    <name evidence="8" type="ORF">PQJ61_09090</name>
</gene>
<keyword evidence="8" id="KW-0966">Cell projection</keyword>
<dbReference type="PROSITE" id="PS00588">
    <property type="entry name" value="FLAGELLA_BB_ROD"/>
    <property type="match status" value="1"/>
</dbReference>
<dbReference type="GO" id="GO:0071978">
    <property type="term" value="P:bacterial-type flagellum-dependent swarming motility"/>
    <property type="evidence" value="ECO:0007669"/>
    <property type="project" value="TreeGrafter"/>
</dbReference>
<sequence length="281" mass="31331">MLRGLYTGASGMQAQIHKMDALSNNLANVDTTGYKKDTSVQKAFPQMLIRRMNDEVYKYPFGSVDTTPVVGKLGSGVELNEIYTQFDQGSLKESGNPFDIALDGKGFFTVDTPTGERYTRNGTFMIDNNGLLVTKEGLPVQGENGNIYLKLNNFVLDKQGQIWQNADLADDPERLVSMKENDWENLELVDTLKIVDFTRDRYLKKQGSSMWMETDESGAPKSVALGSNTKTIQGFLEKANVNPVTEMVAMISVNRAYEANQKVITTQDELTDTLINRAVRV</sequence>
<keyword evidence="3 4" id="KW-0975">Bacterial flagellum</keyword>
<dbReference type="GO" id="GO:0009425">
    <property type="term" value="C:bacterial-type flagellum basal body"/>
    <property type="evidence" value="ECO:0007669"/>
    <property type="project" value="UniProtKB-SubCell"/>
</dbReference>
<comment type="similarity">
    <text evidence="2 4">Belongs to the flagella basal body rod proteins family.</text>
</comment>
<dbReference type="PANTHER" id="PTHR30435">
    <property type="entry name" value="FLAGELLAR PROTEIN"/>
    <property type="match status" value="1"/>
</dbReference>
<evidence type="ECO:0000256" key="1">
    <source>
        <dbReference type="ARBA" id="ARBA00004117"/>
    </source>
</evidence>
<reference evidence="8 9" key="1">
    <citation type="submission" date="2022-12" db="EMBL/GenBank/DDBJ databases">
        <title>Metagenome assembled genome from gulf of manar.</title>
        <authorList>
            <person name="Kohli P."/>
            <person name="Pk S."/>
            <person name="Venkata Ramana C."/>
            <person name="Sasikala C."/>
        </authorList>
    </citation>
    <scope>NUCLEOTIDE SEQUENCE [LARGE SCALE GENOMIC DNA]</scope>
    <source>
        <strain evidence="8">JB008</strain>
    </source>
</reference>
<dbReference type="Pfam" id="PF22692">
    <property type="entry name" value="LlgE_F_G_D1"/>
    <property type="match status" value="1"/>
</dbReference>
<evidence type="ECO:0000256" key="3">
    <source>
        <dbReference type="ARBA" id="ARBA00023143"/>
    </source>
</evidence>
<organism evidence="8 9">
    <name type="scientific">Candidatus Thalassospirochaeta sargassi</name>
    <dbReference type="NCBI Taxonomy" id="3119039"/>
    <lineage>
        <taxon>Bacteria</taxon>
        <taxon>Pseudomonadati</taxon>
        <taxon>Spirochaetota</taxon>
        <taxon>Spirochaetia</taxon>
        <taxon>Spirochaetales</taxon>
        <taxon>Spirochaetaceae</taxon>
        <taxon>Candidatus Thalassospirochaeta</taxon>
    </lineage>
</organism>
<evidence type="ECO:0000259" key="7">
    <source>
        <dbReference type="Pfam" id="PF22692"/>
    </source>
</evidence>
<keyword evidence="8" id="KW-0282">Flagellum</keyword>
<dbReference type="InterPro" id="IPR019776">
    <property type="entry name" value="Flagellar_basal_body_rod_CS"/>
</dbReference>
<dbReference type="SUPFAM" id="SSF117143">
    <property type="entry name" value="Flagellar hook protein flgE"/>
    <property type="match status" value="1"/>
</dbReference>
<keyword evidence="8" id="KW-0969">Cilium</keyword>
<dbReference type="InterPro" id="IPR020013">
    <property type="entry name" value="Flagellar_FlgE/F/G"/>
</dbReference>
<dbReference type="EMBL" id="JAQQAL010000019">
    <property type="protein sequence ID" value="MDC7226904.1"/>
    <property type="molecule type" value="Genomic_DNA"/>
</dbReference>
<comment type="subcellular location">
    <subcellularLocation>
        <location evidence="1 4">Bacterial flagellum basal body</location>
    </subcellularLocation>
</comment>
<protein>
    <submittedName>
        <fullName evidence="8">Flagellar hook-basal body protein</fullName>
    </submittedName>
</protein>
<evidence type="ECO:0000259" key="6">
    <source>
        <dbReference type="Pfam" id="PF06429"/>
    </source>
</evidence>
<accession>A0AAJ1ICW6</accession>
<dbReference type="Pfam" id="PF06429">
    <property type="entry name" value="Flg_bbr_C"/>
    <property type="match status" value="1"/>
</dbReference>
<proteinExistence type="inferred from homology"/>
<dbReference type="PANTHER" id="PTHR30435:SF19">
    <property type="entry name" value="FLAGELLAR BASAL-BODY ROD PROTEIN FLGG"/>
    <property type="match status" value="1"/>
</dbReference>
<dbReference type="Pfam" id="PF00460">
    <property type="entry name" value="Flg_bb_rod"/>
    <property type="match status" value="1"/>
</dbReference>
<dbReference type="AlphaFoldDB" id="A0AAJ1ICW6"/>
<feature type="domain" description="Flagellar basal-body/hook protein C-terminal" evidence="6">
    <location>
        <begin position="233"/>
        <end position="276"/>
    </location>
</feature>
<evidence type="ECO:0000313" key="9">
    <source>
        <dbReference type="Proteomes" id="UP001221217"/>
    </source>
</evidence>
<dbReference type="InterPro" id="IPR001444">
    <property type="entry name" value="Flag_bb_rod_N"/>
</dbReference>
<dbReference type="InterPro" id="IPR037925">
    <property type="entry name" value="FlgE/F/G-like"/>
</dbReference>
<evidence type="ECO:0000313" key="8">
    <source>
        <dbReference type="EMBL" id="MDC7226904.1"/>
    </source>
</evidence>
<feature type="domain" description="Flagellar basal body rod protein N-terminal" evidence="5">
    <location>
        <begin position="5"/>
        <end position="35"/>
    </location>
</feature>
<feature type="domain" description="Flagellar hook protein FlgE/F/G-like D1" evidence="7">
    <location>
        <begin position="101"/>
        <end position="162"/>
    </location>
</feature>